<dbReference type="KEGG" id="vg:80557525"/>
<dbReference type="RefSeq" id="YP_010840336.1">
    <property type="nucleotide sequence ID" value="NC_078625.1"/>
</dbReference>
<reference evidence="1" key="2">
    <citation type="journal article" date="2020" name="Arch. Virol.">
        <title>Identification and complete genomic sequence of a novel sadwavirus discovered in pineapple (Ananas comosus).</title>
        <authorList>
            <person name="Larrea-Sarmiento A."/>
            <person name="Olmedo-Velarde A."/>
            <person name="Green J.C."/>
            <person name="Al Rwahnih M."/>
            <person name="Wang X."/>
            <person name="Li Y.H."/>
            <person name="Wu W."/>
            <person name="Zhang J."/>
            <person name="Matsumoto T.K."/>
            <person name="Suzuki J.Y."/>
            <person name="Wall M.M."/>
            <person name="Borth W."/>
            <person name="Melzer M.J."/>
            <person name="Hu J.S."/>
        </authorList>
    </citation>
    <scope>NUCLEOTIDE SEQUENCE</scope>
    <source>
        <strain evidence="1">HANA187</strain>
    </source>
</reference>
<accession>A0A6H1RK95</accession>
<name>A0A6H1RK95_9SECO</name>
<reference evidence="1" key="1">
    <citation type="submission" date="2019-12" db="EMBL/GenBank/DDBJ databases">
        <authorList>
            <person name="Larrea-Sarmiento A.E."/>
            <person name="Olmedo-Velarde A."/>
            <person name="Green J.C."/>
            <person name="Al Rwahnih M."/>
            <person name="Hu J."/>
        </authorList>
    </citation>
    <scope>NUCLEOTIDE SEQUENCE</scope>
    <source>
        <strain evidence="1">HANA187</strain>
    </source>
</reference>
<dbReference type="GeneID" id="80557525"/>
<dbReference type="Proteomes" id="UP001055366">
    <property type="component" value="Genome"/>
</dbReference>
<evidence type="ECO:0000313" key="2">
    <source>
        <dbReference type="Proteomes" id="UP001055366"/>
    </source>
</evidence>
<proteinExistence type="predicted"/>
<evidence type="ECO:0000313" key="1">
    <source>
        <dbReference type="EMBL" id="QIZ40098.1"/>
    </source>
</evidence>
<protein>
    <submittedName>
        <fullName evidence="1">Polyprotein</fullName>
    </submittedName>
</protein>
<keyword evidence="2" id="KW-1185">Reference proteome</keyword>
<organism evidence="1 2">
    <name type="scientific">Pineapple secovirus A</name>
    <dbReference type="NCBI Taxonomy" id="2726258"/>
    <lineage>
        <taxon>Viruses</taxon>
        <taxon>Riboviria</taxon>
        <taxon>Orthornavirae</taxon>
        <taxon>Pisuviricota</taxon>
        <taxon>Pisoniviricetes</taxon>
        <taxon>Picornavirales</taxon>
        <taxon>Secoviridae</taxon>
        <taxon>Sadwavirus</taxon>
        <taxon>Cholivirus</taxon>
        <taxon>Sadwavirus alphananas</taxon>
    </lineage>
</organism>
<sequence length="1119" mass="123702">MRVGYYLNRWLQKLYVYQPFVAYCNPTCRAHEAHRAVSKYTQLQAHTCSKLCDETWSKHHDFDESSWRFVQRKDLRAANAALRQACLIPPSKLVILSYFVTLFISFLTQSFSTMSQQLQAAYEEAGKQIGASASLFARALQAAKARNETISEDKCLRILKELTHKGNVYAKPSMLKILARQISQKPASFVAFEEKLVQASVAVDGGEAQILDVPLSSIANVDANELKVLGSSASDLDAKATVKLDVIRLKSSSNTSASNAGAIVVAAVDGRADNPEDAVLGGMVHLPHKHQEADCIFFPSYCVSTYDQHMDKALRIMSSGSGFNLQPGSVVSTISYALVGELSAQPGRSTFCKQMAEAMNRYCGTSLCYNGLPIHPYRPQECKVEEVVLPWASSSRNVVYSGREEGFSTWKPDSSSGPSGIKISGLKSIKGPGVPRLNQSRRHDFEAEHDRDIRMEGSSDEHAFKLNERETLPGMLQALTEDQTIVSEHFEIEKIAGNGRILKTFNMFEDCSKKSLGRAANLVYNFFSCAFIKPIFKVELIFEVPIGYTVPLLLCYDPLRQVDDSTPKSLLLNLESIIVNPRDRAKSEVFLVSPPGHTGCFSPWQDRLQSCGAFHVASIGHTLANMEGKILAELRIGLAAGTIFGSGELPPPPLPDGDFMFYPGHRVQLEYLRTRYLISHITVNSKTQPGTTYKTLLRPAIGYVFDKGRKSSKNTSAALFSHYNFWNATVEMEILLSSRRGVAGTATIYFVPSGIRLETTSPSWLAQFPNQTFTFSGPTKLNIHFDNYAWLGGSLCHGENNLQLGFPTPICPTIITILQSPPSAAQGSSSEVHLFYRVTGFRNLELYERASLSYIKAPSLAVPDPNLNAGWAALVKNGQSKEPLAQGSACATAGFSNGSRILTVVPFDGELDNVLVMPASPAILDSNFNPESRNMVQMKLTPGSIFRDQASLLAVLISSTPYFRGRMRFWFIPTYIGDEYRTLDVAYLNNPLEDYSFGLTKMDNSFQRTMYGGLVVGHSTRGEPIALDVPARHIFSRSRIRHKDNINAFLDSNGLFVVRMPSFACLQRLDVFCELLEPIHLWGLAIGREDVADVKSQYVPATIILPTDSGGFNEFYSPP</sequence>
<dbReference type="EMBL" id="MN809924">
    <property type="protein sequence ID" value="QIZ40098.1"/>
    <property type="molecule type" value="Genomic_RNA"/>
</dbReference>